<proteinExistence type="predicted"/>
<feature type="non-terminal residue" evidence="1">
    <location>
        <position position="1"/>
    </location>
</feature>
<dbReference type="OrthoDB" id="2299729at2759"/>
<reference evidence="1 2" key="1">
    <citation type="journal article" date="2018" name="G3 (Bethesda)">
        <title>Phylogenetic and Phylogenomic Definition of Rhizopus Species.</title>
        <authorList>
            <person name="Gryganskyi A.P."/>
            <person name="Golan J."/>
            <person name="Dolatabadi S."/>
            <person name="Mondo S."/>
            <person name="Robb S."/>
            <person name="Idnurm A."/>
            <person name="Muszewska A."/>
            <person name="Steczkiewicz K."/>
            <person name="Masonjones S."/>
            <person name="Liao H.L."/>
            <person name="Gajdeczka M.T."/>
            <person name="Anike F."/>
            <person name="Vuek A."/>
            <person name="Anishchenko I.M."/>
            <person name="Voigt K."/>
            <person name="de Hoog G.S."/>
            <person name="Smith M.E."/>
            <person name="Heitman J."/>
            <person name="Vilgalys R."/>
            <person name="Stajich J.E."/>
        </authorList>
    </citation>
    <scope>NUCLEOTIDE SEQUENCE [LARGE SCALE GENOMIC DNA]</scope>
    <source>
        <strain evidence="1 2">LSU 92-RS-03</strain>
    </source>
</reference>
<protein>
    <submittedName>
        <fullName evidence="1">Uncharacterized protein</fullName>
    </submittedName>
</protein>
<organism evidence="1 2">
    <name type="scientific">Rhizopus stolonifer</name>
    <name type="common">Rhizopus nigricans</name>
    <dbReference type="NCBI Taxonomy" id="4846"/>
    <lineage>
        <taxon>Eukaryota</taxon>
        <taxon>Fungi</taxon>
        <taxon>Fungi incertae sedis</taxon>
        <taxon>Mucoromycota</taxon>
        <taxon>Mucoromycotina</taxon>
        <taxon>Mucoromycetes</taxon>
        <taxon>Mucorales</taxon>
        <taxon>Mucorineae</taxon>
        <taxon>Rhizopodaceae</taxon>
        <taxon>Rhizopus</taxon>
    </lineage>
</organism>
<dbReference type="Proteomes" id="UP000253551">
    <property type="component" value="Unassembled WGS sequence"/>
</dbReference>
<sequence length="130" mass="13802">ARGISSPKVLVQVSSNEICSDMTMLFSNGVSDTGFSGLLEPTSSASVQFASDSFDYLEVGVGTASTITTNLKRSFDMMNVCGKLNSFVITNHQSDDFIFNEYNVSKACKKFSAASLASLRANVGEASSIT</sequence>
<accession>A0A367KEI8</accession>
<name>A0A367KEI8_RHIST</name>
<dbReference type="EMBL" id="PJQM01001823">
    <property type="protein sequence ID" value="RCI00599.1"/>
    <property type="molecule type" value="Genomic_DNA"/>
</dbReference>
<dbReference type="AlphaFoldDB" id="A0A367KEI8"/>
<gene>
    <name evidence="1" type="ORF">CU098_005210</name>
</gene>
<evidence type="ECO:0000313" key="2">
    <source>
        <dbReference type="Proteomes" id="UP000253551"/>
    </source>
</evidence>
<evidence type="ECO:0000313" key="1">
    <source>
        <dbReference type="EMBL" id="RCI00599.1"/>
    </source>
</evidence>
<comment type="caution">
    <text evidence="1">The sequence shown here is derived from an EMBL/GenBank/DDBJ whole genome shotgun (WGS) entry which is preliminary data.</text>
</comment>
<keyword evidence="2" id="KW-1185">Reference proteome</keyword>